<dbReference type="AlphaFoldDB" id="A0A2N5NAY3"/>
<protein>
    <submittedName>
        <fullName evidence="1">Uncharacterized protein</fullName>
    </submittedName>
</protein>
<proteinExistence type="predicted"/>
<accession>A0A2N5NAY3</accession>
<dbReference type="EMBL" id="NFEZ01000003">
    <property type="protein sequence ID" value="PLT47506.1"/>
    <property type="molecule type" value="Genomic_DNA"/>
</dbReference>
<sequence>MFHSGPLLGFFSLCLVWFDRGRHGLWPAGPFHLTHIGPARAINDFVYSRSLPKKEMKKQGWGMPHPCFARSCAGADCLPERAPGQSVRPA</sequence>
<dbReference type="Proteomes" id="UP000234789">
    <property type="component" value="Unassembled WGS sequence"/>
</dbReference>
<keyword evidence="2" id="KW-1185">Reference proteome</keyword>
<evidence type="ECO:0000313" key="2">
    <source>
        <dbReference type="Proteomes" id="UP000234789"/>
    </source>
</evidence>
<comment type="caution">
    <text evidence="1">The sequence shown here is derived from an EMBL/GenBank/DDBJ whole genome shotgun (WGS) entry which is preliminary data.</text>
</comment>
<evidence type="ECO:0000313" key="1">
    <source>
        <dbReference type="EMBL" id="PLT47506.1"/>
    </source>
</evidence>
<organism evidence="1 2">
    <name type="scientific">Paenibacillus pasadenensis</name>
    <dbReference type="NCBI Taxonomy" id="217090"/>
    <lineage>
        <taxon>Bacteria</taxon>
        <taxon>Bacillati</taxon>
        <taxon>Bacillota</taxon>
        <taxon>Bacilli</taxon>
        <taxon>Bacillales</taxon>
        <taxon>Paenibacillaceae</taxon>
        <taxon>Paenibacillus</taxon>
    </lineage>
</organism>
<gene>
    <name evidence="1" type="ORF">B8V81_1730</name>
</gene>
<reference evidence="1 2" key="1">
    <citation type="submission" date="2017-05" db="EMBL/GenBank/DDBJ databases">
        <title>Functional genome analysis of Paenibacillus pasadenensis strain R16: insights on endophytic life style and antifungal activity.</title>
        <authorList>
            <person name="Passera A."/>
            <person name="Marcolungo L."/>
            <person name="Casati P."/>
            <person name="Brasca M."/>
            <person name="Quaglino F."/>
            <person name="Delledonne M."/>
        </authorList>
    </citation>
    <scope>NUCLEOTIDE SEQUENCE [LARGE SCALE GENOMIC DNA]</scope>
    <source>
        <strain evidence="1 2">R16</strain>
    </source>
</reference>
<name>A0A2N5NAY3_9BACL</name>